<dbReference type="InterPro" id="IPR032675">
    <property type="entry name" value="LRR_dom_sf"/>
</dbReference>
<dbReference type="AlphaFoldDB" id="A0A226D325"/>
<reference evidence="1 2" key="1">
    <citation type="submission" date="2015-12" db="EMBL/GenBank/DDBJ databases">
        <title>The genome of Folsomia candida.</title>
        <authorList>
            <person name="Faddeeva A."/>
            <person name="Derks M.F."/>
            <person name="Anvar Y."/>
            <person name="Smit S."/>
            <person name="Van Straalen N."/>
            <person name="Roelofs D."/>
        </authorList>
    </citation>
    <scope>NUCLEOTIDE SEQUENCE [LARGE SCALE GENOMIC DNA]</scope>
    <source>
        <strain evidence="1 2">VU population</strain>
        <tissue evidence="1">Whole body</tissue>
    </source>
</reference>
<dbReference type="Gene3D" id="3.80.10.10">
    <property type="entry name" value="Ribonuclease Inhibitor"/>
    <property type="match status" value="1"/>
</dbReference>
<sequence>YFHAGRTVHDITDVSSIIADYLDDLTIIHTNFDLSKLPFKHASVQDLLNQLGPNIKILKVAVSAPANDCDRPYLLDEDSLLRLLVQCPNLDALEFVVPPVAVSEPDSNFLTTNVRSGNLPPIKIRTLTIRYLSKSLRYQQIPIVVRNIITVCPDLENMTYICLSEDVGNVPQLLLRHLRVANRLENLARLFICNLSPGTLHTLAEIRDSLKLRHFETSSIYPWSAERDLQNFLESQSANLETLSFLELVTPRGLHLRNGRILAIVAIMPKLNMLRLGLGCRSVIQLGRINLPEQFPSLTTLTIHPPPQRDQGNLNIDIIFSSTLPHYKLTALEVPSYLEPSIFSRLGNLVPNLKHLSLNGQQGDGIRNVILGCSTLQVLWIFGNPPALAPPSVQETGLERDLPFKTILNRCHHGAVLSEVGSRLTVYNGYTKTEVKGRISSSGEDGYPLTFGVKSPLEFIKLANCYICKY</sequence>
<protein>
    <submittedName>
        <fullName evidence="1">Uncharacterized protein</fullName>
    </submittedName>
</protein>
<dbReference type="OrthoDB" id="8283431at2759"/>
<organism evidence="1 2">
    <name type="scientific">Folsomia candida</name>
    <name type="common">Springtail</name>
    <dbReference type="NCBI Taxonomy" id="158441"/>
    <lineage>
        <taxon>Eukaryota</taxon>
        <taxon>Metazoa</taxon>
        <taxon>Ecdysozoa</taxon>
        <taxon>Arthropoda</taxon>
        <taxon>Hexapoda</taxon>
        <taxon>Collembola</taxon>
        <taxon>Entomobryomorpha</taxon>
        <taxon>Isotomoidea</taxon>
        <taxon>Isotomidae</taxon>
        <taxon>Proisotominae</taxon>
        <taxon>Folsomia</taxon>
    </lineage>
</organism>
<evidence type="ECO:0000313" key="2">
    <source>
        <dbReference type="Proteomes" id="UP000198287"/>
    </source>
</evidence>
<keyword evidence="2" id="KW-1185">Reference proteome</keyword>
<feature type="non-terminal residue" evidence="1">
    <location>
        <position position="1"/>
    </location>
</feature>
<proteinExistence type="predicted"/>
<dbReference type="EMBL" id="LNIX01000041">
    <property type="protein sequence ID" value="OXA39051.1"/>
    <property type="molecule type" value="Genomic_DNA"/>
</dbReference>
<gene>
    <name evidence="1" type="ORF">Fcan01_26082</name>
</gene>
<accession>A0A226D325</accession>
<comment type="caution">
    <text evidence="1">The sequence shown here is derived from an EMBL/GenBank/DDBJ whole genome shotgun (WGS) entry which is preliminary data.</text>
</comment>
<dbReference type="Proteomes" id="UP000198287">
    <property type="component" value="Unassembled WGS sequence"/>
</dbReference>
<name>A0A226D325_FOLCA</name>
<evidence type="ECO:0000313" key="1">
    <source>
        <dbReference type="EMBL" id="OXA39051.1"/>
    </source>
</evidence>